<comment type="caution">
    <text evidence="2">The sequence shown here is derived from an EMBL/GenBank/DDBJ whole genome shotgun (WGS) entry which is preliminary data.</text>
</comment>
<proteinExistence type="predicted"/>
<dbReference type="EMBL" id="AJIL01000151">
    <property type="protein sequence ID" value="KNE92879.1"/>
    <property type="molecule type" value="Genomic_DNA"/>
</dbReference>
<evidence type="ECO:0000256" key="1">
    <source>
        <dbReference type="SAM" id="MobiDB-lite"/>
    </source>
</evidence>
<evidence type="ECO:0000313" key="2">
    <source>
        <dbReference type="EMBL" id="KNE92879.1"/>
    </source>
</evidence>
<reference evidence="3" key="1">
    <citation type="submission" date="2014-03" db="EMBL/GenBank/DDBJ databases">
        <title>The Genome Sequence of Puccinia striiformis f. sp. tritici PST-78.</title>
        <authorList>
            <consortium name="The Broad Institute Genome Sequencing Platform"/>
            <person name="Cuomo C."/>
            <person name="Hulbert S."/>
            <person name="Chen X."/>
            <person name="Walker B."/>
            <person name="Young S.K."/>
            <person name="Zeng Q."/>
            <person name="Gargeya S."/>
            <person name="Fitzgerald M."/>
            <person name="Haas B."/>
            <person name="Abouelleil A."/>
            <person name="Alvarado L."/>
            <person name="Arachchi H.M."/>
            <person name="Berlin A.M."/>
            <person name="Chapman S.B."/>
            <person name="Goldberg J."/>
            <person name="Griggs A."/>
            <person name="Gujja S."/>
            <person name="Hansen M."/>
            <person name="Howarth C."/>
            <person name="Imamovic A."/>
            <person name="Larimer J."/>
            <person name="McCowan C."/>
            <person name="Montmayeur A."/>
            <person name="Murphy C."/>
            <person name="Neiman D."/>
            <person name="Pearson M."/>
            <person name="Priest M."/>
            <person name="Roberts A."/>
            <person name="Saif S."/>
            <person name="Shea T."/>
            <person name="Sisk P."/>
            <person name="Sykes S."/>
            <person name="Wortman J."/>
            <person name="Nusbaum C."/>
            <person name="Birren B."/>
        </authorList>
    </citation>
    <scope>NUCLEOTIDE SEQUENCE [LARGE SCALE GENOMIC DNA]</scope>
    <source>
        <strain evidence="3">race PST-78</strain>
    </source>
</reference>
<feature type="region of interest" description="Disordered" evidence="1">
    <location>
        <begin position="1"/>
        <end position="24"/>
    </location>
</feature>
<gene>
    <name evidence="2" type="ORF">PSTG_13728</name>
</gene>
<evidence type="ECO:0000313" key="3">
    <source>
        <dbReference type="Proteomes" id="UP000054564"/>
    </source>
</evidence>
<name>A0A0L0V1J1_9BASI</name>
<keyword evidence="3" id="KW-1185">Reference proteome</keyword>
<organism evidence="2 3">
    <name type="scientific">Puccinia striiformis f. sp. tritici PST-78</name>
    <dbReference type="NCBI Taxonomy" id="1165861"/>
    <lineage>
        <taxon>Eukaryota</taxon>
        <taxon>Fungi</taxon>
        <taxon>Dikarya</taxon>
        <taxon>Basidiomycota</taxon>
        <taxon>Pucciniomycotina</taxon>
        <taxon>Pucciniomycetes</taxon>
        <taxon>Pucciniales</taxon>
        <taxon>Pucciniaceae</taxon>
        <taxon>Puccinia</taxon>
    </lineage>
</organism>
<protein>
    <submittedName>
        <fullName evidence="2">Uncharacterized protein</fullName>
    </submittedName>
</protein>
<accession>A0A0L0V1J1</accession>
<sequence length="155" mass="16952">MQTCTGRPGYRQHWEGGARPGGLGTPSGLIAIATPRSTSTIPHPNVQSTNQLRVPDGIGSWVSRDRATYRPIDDDQNPKKNQQDGHFCEAALPNLDGSRFTANRSSVADSMKRAMAFLQSRIGPRIFFKGAFPVSLSDLLKPDDQMLDVAVTEKE</sequence>
<dbReference type="Proteomes" id="UP000054564">
    <property type="component" value="Unassembled WGS sequence"/>
</dbReference>
<dbReference type="AlphaFoldDB" id="A0A0L0V1J1"/>